<organism evidence="2 3">
    <name type="scientific">Sedimenticola thiotaurini</name>
    <dbReference type="NCBI Taxonomy" id="1543721"/>
    <lineage>
        <taxon>Bacteria</taxon>
        <taxon>Pseudomonadati</taxon>
        <taxon>Pseudomonadota</taxon>
        <taxon>Gammaproteobacteria</taxon>
        <taxon>Chromatiales</taxon>
        <taxon>Sedimenticolaceae</taxon>
        <taxon>Sedimenticola</taxon>
    </lineage>
</organism>
<protein>
    <submittedName>
        <fullName evidence="2">EAL domain-containing protein</fullName>
    </submittedName>
</protein>
<dbReference type="AlphaFoldDB" id="A0A558CWN9"/>
<dbReference type="SUPFAM" id="SSF141868">
    <property type="entry name" value="EAL domain-like"/>
    <property type="match status" value="1"/>
</dbReference>
<gene>
    <name evidence="2" type="ORF">FHK82_12365</name>
</gene>
<dbReference type="GO" id="GO:0071111">
    <property type="term" value="F:cyclic-guanylate-specific phosphodiesterase activity"/>
    <property type="evidence" value="ECO:0007669"/>
    <property type="project" value="InterPro"/>
</dbReference>
<dbReference type="EMBL" id="VMRY01000060">
    <property type="protein sequence ID" value="TVT53188.1"/>
    <property type="molecule type" value="Genomic_DNA"/>
</dbReference>
<dbReference type="InterPro" id="IPR050706">
    <property type="entry name" value="Cyclic-di-GMP_PDE-like"/>
</dbReference>
<dbReference type="InterPro" id="IPR001633">
    <property type="entry name" value="EAL_dom"/>
</dbReference>
<dbReference type="PANTHER" id="PTHR33121">
    <property type="entry name" value="CYCLIC DI-GMP PHOSPHODIESTERASE PDEF"/>
    <property type="match status" value="1"/>
</dbReference>
<comment type="caution">
    <text evidence="2">The sequence shown here is derived from an EMBL/GenBank/DDBJ whole genome shotgun (WGS) entry which is preliminary data.</text>
</comment>
<sequence length="50" mass="5588">MKERVVAEGVETQAQLEFLQNQQCDEGQGFHFSHALLDEAFGLLFGAGKY</sequence>
<dbReference type="PANTHER" id="PTHR33121:SF70">
    <property type="entry name" value="SIGNALING PROTEIN YKOW"/>
    <property type="match status" value="1"/>
</dbReference>
<name>A0A558CWN9_9GAMM</name>
<dbReference type="InterPro" id="IPR035919">
    <property type="entry name" value="EAL_sf"/>
</dbReference>
<evidence type="ECO:0000313" key="2">
    <source>
        <dbReference type="EMBL" id="TVT53188.1"/>
    </source>
</evidence>
<dbReference type="Proteomes" id="UP000317355">
    <property type="component" value="Unassembled WGS sequence"/>
</dbReference>
<evidence type="ECO:0000259" key="1">
    <source>
        <dbReference type="PROSITE" id="PS50883"/>
    </source>
</evidence>
<accession>A0A558CWN9</accession>
<reference evidence="2 3" key="1">
    <citation type="submission" date="2019-07" db="EMBL/GenBank/DDBJ databases">
        <title>The pathways for chlorine oxyanion respiration interact through the shared metabolite chlorate.</title>
        <authorList>
            <person name="Barnum T.P."/>
            <person name="Cheng Y."/>
            <person name="Hill K.A."/>
            <person name="Lucas L.N."/>
            <person name="Carlson H.K."/>
            <person name="Coates J.D."/>
        </authorList>
    </citation>
    <scope>NUCLEOTIDE SEQUENCE [LARGE SCALE GENOMIC DNA]</scope>
    <source>
        <strain evidence="2">BK-3</strain>
    </source>
</reference>
<feature type="domain" description="EAL" evidence="1">
    <location>
        <begin position="1"/>
        <end position="49"/>
    </location>
</feature>
<dbReference type="Gene3D" id="3.20.20.450">
    <property type="entry name" value="EAL domain"/>
    <property type="match status" value="1"/>
</dbReference>
<dbReference type="PROSITE" id="PS50883">
    <property type="entry name" value="EAL"/>
    <property type="match status" value="1"/>
</dbReference>
<evidence type="ECO:0000313" key="3">
    <source>
        <dbReference type="Proteomes" id="UP000317355"/>
    </source>
</evidence>
<dbReference type="Pfam" id="PF00563">
    <property type="entry name" value="EAL"/>
    <property type="match status" value="1"/>
</dbReference>
<proteinExistence type="predicted"/>